<evidence type="ECO:0000313" key="3">
    <source>
        <dbReference type="EMBL" id="TKW55897.1"/>
    </source>
</evidence>
<dbReference type="InterPro" id="IPR010730">
    <property type="entry name" value="HET"/>
</dbReference>
<proteinExistence type="predicted"/>
<feature type="domain" description="Heterokaryon incompatibility" evidence="2">
    <location>
        <begin position="311"/>
        <end position="459"/>
    </location>
</feature>
<dbReference type="Proteomes" id="UP000310108">
    <property type="component" value="Unassembled WGS sequence"/>
</dbReference>
<evidence type="ECO:0000256" key="1">
    <source>
        <dbReference type="SAM" id="MobiDB-lite"/>
    </source>
</evidence>
<gene>
    <name evidence="3" type="ORF">CTA1_10957</name>
</gene>
<evidence type="ECO:0000313" key="4">
    <source>
        <dbReference type="Proteomes" id="UP000310108"/>
    </source>
</evidence>
<dbReference type="AlphaFoldDB" id="A0A4U6XKN9"/>
<keyword evidence="4" id="KW-1185">Reference proteome</keyword>
<comment type="caution">
    <text evidence="3">The sequence shown here is derived from an EMBL/GenBank/DDBJ whole genome shotgun (WGS) entry which is preliminary data.</text>
</comment>
<organism evidence="3 4">
    <name type="scientific">Colletotrichum tanaceti</name>
    <dbReference type="NCBI Taxonomy" id="1306861"/>
    <lineage>
        <taxon>Eukaryota</taxon>
        <taxon>Fungi</taxon>
        <taxon>Dikarya</taxon>
        <taxon>Ascomycota</taxon>
        <taxon>Pezizomycotina</taxon>
        <taxon>Sordariomycetes</taxon>
        <taxon>Hypocreomycetidae</taxon>
        <taxon>Glomerellales</taxon>
        <taxon>Glomerellaceae</taxon>
        <taxon>Colletotrichum</taxon>
        <taxon>Colletotrichum destructivum species complex</taxon>
    </lineage>
</organism>
<reference evidence="3 4" key="1">
    <citation type="journal article" date="2019" name="PLoS ONE">
        <title>Comparative genome analysis indicates high evolutionary potential of pathogenicity genes in Colletotrichum tanaceti.</title>
        <authorList>
            <person name="Lelwala R.V."/>
            <person name="Korhonen P.K."/>
            <person name="Young N.D."/>
            <person name="Scott J.B."/>
            <person name="Ades P.A."/>
            <person name="Gasser R.B."/>
            <person name="Taylor P.W.J."/>
        </authorList>
    </citation>
    <scope>NUCLEOTIDE SEQUENCE [LARGE SCALE GENOMIC DNA]</scope>
    <source>
        <strain evidence="3">BRIP57314</strain>
    </source>
</reference>
<dbReference type="STRING" id="1306861.A0A4U6XKN9"/>
<feature type="region of interest" description="Disordered" evidence="1">
    <location>
        <begin position="1"/>
        <end position="28"/>
    </location>
</feature>
<protein>
    <recommendedName>
        <fullName evidence="2">Heterokaryon incompatibility domain-containing protein</fullName>
    </recommendedName>
</protein>
<feature type="region of interest" description="Disordered" evidence="1">
    <location>
        <begin position="922"/>
        <end position="941"/>
    </location>
</feature>
<dbReference type="Pfam" id="PF06985">
    <property type="entry name" value="HET"/>
    <property type="match status" value="1"/>
</dbReference>
<evidence type="ECO:0000259" key="2">
    <source>
        <dbReference type="Pfam" id="PF06985"/>
    </source>
</evidence>
<accession>A0A4U6XKN9</accession>
<dbReference type="EMBL" id="PJEX01000083">
    <property type="protein sequence ID" value="TKW55897.1"/>
    <property type="molecule type" value="Genomic_DNA"/>
</dbReference>
<sequence length="993" mass="112912">MVTMSDAPASPDSTSNQPPVTAHATRDDLGNLFQRRGAKLLADREARRHEKKYDIDMLSDRDLERFAIRLKSDTEPEDHRIVAKATVDQRTRFEQYKHHSFVKRWEPLSPDAPLDDEWFITDPETLPEDDPGYLCHMCRHLNFGVLLTQRGVPGNNVPSMPTQIKIHGLWKVMQDDGNNCAFCGLLRRKIVDDGSLSQMDDDNVRDGQFYINVLDEGPEYALKLEIFLQGEGKTVVRFVVQRVEETPQQPLAGTFVHQHQADMERLRQWLQICEATHQSSDENNPGLDLPSLRVIDTDEFRVREVETPCRYACLSYVWGKGSQTQYTTATRDSLDAPNGLQMVELPQTITDAIKVTKEAGLRYLWVDALCILQDDPVDKARIISKMGPIYGGAMLTIVASANADPREGLPGMGPAPRSIAQDVAKIQGMTLAVGLHDPRQPVSDIEQSAWSSRAWTFQERALSARCVYFTSSQMVFKCVHSAVMLEETVPVPDPAFQHATIEDQSQSDLVASLWSHPSLSQFANKGFSSSRDEDAVIMITGDIDIQAFMKMGLKERRKIAPVFDIAADPPRDFMDSLADSGELRTPWDLYRRAVDDYTKRKLSWESDAVNAFAGVEHIVRRGINTKFWFGLPSFAFEQALLWQAREPLELRLQDDAPIFPTWSWAAWQGQVFYRGRGWKNSLLWDPAPVIRWLVEETPEWFIDRYKAREDPTEEEVEAYAQKVAKARLLLRELDVYTLRHMDTSGKDGWVVSRNEEFNRHIYSHDAYPGVQFAYPVDLPGHNISDLPDMNDVLLFYAHVVPIVSCDMEKASFKMKVEDGFLQLGLNDESRSSNYRRPWQRIVYHQGYRAGFLTLNSGRCVPPDDDGREYHLVAISRGSLPRVLPPPAGWDQYWDADPRGIQEFVFGEEWHRKPDEALAGMLEETTEPSTRPQNEDGDPHWDEQRFGGIAILDVYDVLLLMTSSDGLSRRLGAGKISYRAFSAARPETMLVKLA</sequence>
<name>A0A4U6XKN9_9PEZI</name>
<dbReference type="PANTHER" id="PTHR33112:SF12">
    <property type="entry name" value="HETEROKARYON INCOMPATIBILITY DOMAIN-CONTAINING PROTEIN"/>
    <property type="match status" value="1"/>
</dbReference>
<dbReference type="PANTHER" id="PTHR33112">
    <property type="entry name" value="DOMAIN PROTEIN, PUTATIVE-RELATED"/>
    <property type="match status" value="1"/>
</dbReference>
<feature type="compositionally biased region" description="Basic and acidic residues" evidence="1">
    <location>
        <begin position="932"/>
        <end position="941"/>
    </location>
</feature>
<dbReference type="OrthoDB" id="2958217at2759"/>